<dbReference type="GO" id="GO:0051377">
    <property type="term" value="F:mannose-ethanolamine phosphotransferase activity"/>
    <property type="evidence" value="ECO:0007669"/>
    <property type="project" value="UniProtKB-UniRule"/>
</dbReference>
<keyword evidence="12" id="KW-0961">Cell wall biogenesis/degradation</keyword>
<dbReference type="EC" id="2.-.-.-" evidence="14"/>
<comment type="function">
    <text evidence="13 14">Ethanolamine phosphate transferase involved in glycosylphosphatidylinositol-anchor biosynthesis. Transfers ethanolamine phosphate to the first alpha-1,4-linked mannose of the glycosylphosphatidylinositol precursor of GPI-anchor.</text>
</comment>
<dbReference type="FunFam" id="3.40.720.10:FF:000015">
    <property type="entry name" value="GPI ethanolamine phosphate transferase 1"/>
    <property type="match status" value="1"/>
</dbReference>
<comment type="subcellular location">
    <subcellularLocation>
        <location evidence="1 14">Endoplasmic reticulum membrane</location>
        <topology evidence="1 14">Multi-pass membrane protein</topology>
    </subcellularLocation>
</comment>
<evidence type="ECO:0000256" key="2">
    <source>
        <dbReference type="ARBA" id="ARBA00004687"/>
    </source>
</evidence>
<keyword evidence="5 14" id="KW-0337">GPI-anchor biosynthesis</keyword>
<proteinExistence type="inferred from homology"/>
<keyword evidence="11" id="KW-0325">Glycoprotein</keyword>
<evidence type="ECO:0000256" key="6">
    <source>
        <dbReference type="ARBA" id="ARBA00022679"/>
    </source>
</evidence>
<sequence>MLNLTSNKRVLLLTVGVLFHLIYLWSIFDIYFVSPLVHGMSLHRSTDKPPAKRLFLIVGDGQRADKTFAKIEHPTTGEVDYLAPFLRSLVLNQGTYGISHTRMPTESRPGHVAMIAGFYEDVSAVTKGWKENPVDFDSVFNQSTHTYSFGSPDILPMFAQGASEADKIDTWMYGHEFEDFTQSSIELDAFVFRHLYELFKNSTTDSALNKQIRQEGNVFFLHLLGTDTSGHGYRPYSPEYYDNIKYTDEEIRKLVPKVHEFFGDEDTAFIFTSDHGMSDLGSHGDGHPDNTRCPLICWGKGCKKPQVTKESQNSDDGYMDDWYLQNVKRHDVKQADIASLMSYLIGINYPSNSVGELPIEFIEGEEIDKINALYNNALSILEQYLVKLSEVKSSQYKFKGFSKFEEKPIESYKFEIETAIKLLFN</sequence>
<protein>
    <recommendedName>
        <fullName evidence="4 14">GPI ethanolamine phosphate transferase 1</fullName>
        <ecNumber evidence="14">2.-.-.-</ecNumber>
    </recommendedName>
</protein>
<dbReference type="EMBL" id="BSXN01003435">
    <property type="protein sequence ID" value="GME79259.1"/>
    <property type="molecule type" value="Genomic_DNA"/>
</dbReference>
<keyword evidence="16" id="KW-1185">Reference proteome</keyword>
<evidence type="ECO:0000256" key="1">
    <source>
        <dbReference type="ARBA" id="ARBA00004477"/>
    </source>
</evidence>
<evidence type="ECO:0000256" key="4">
    <source>
        <dbReference type="ARBA" id="ARBA00020831"/>
    </source>
</evidence>
<evidence type="ECO:0000256" key="9">
    <source>
        <dbReference type="ARBA" id="ARBA00022989"/>
    </source>
</evidence>
<name>A0A9W6T7Y5_CANBO</name>
<dbReference type="GO" id="GO:0005789">
    <property type="term" value="C:endoplasmic reticulum membrane"/>
    <property type="evidence" value="ECO:0007669"/>
    <property type="project" value="UniProtKB-SubCell"/>
</dbReference>
<evidence type="ECO:0000256" key="14">
    <source>
        <dbReference type="RuleBase" id="RU367138"/>
    </source>
</evidence>
<evidence type="ECO:0000256" key="5">
    <source>
        <dbReference type="ARBA" id="ARBA00022502"/>
    </source>
</evidence>
<comment type="pathway">
    <text evidence="2 14">Glycolipid biosynthesis; glycosylphosphatidylinositol-anchor biosynthesis.</text>
</comment>
<dbReference type="SUPFAM" id="SSF53649">
    <property type="entry name" value="Alkaline phosphatase-like"/>
    <property type="match status" value="1"/>
</dbReference>
<dbReference type="InterPro" id="IPR007070">
    <property type="entry name" value="GPI_EtnP_transferase_1"/>
</dbReference>
<evidence type="ECO:0000256" key="7">
    <source>
        <dbReference type="ARBA" id="ARBA00022692"/>
    </source>
</evidence>
<evidence type="ECO:0000256" key="10">
    <source>
        <dbReference type="ARBA" id="ARBA00023136"/>
    </source>
</evidence>
<keyword evidence="6 14" id="KW-0808">Transferase</keyword>
<dbReference type="PANTHER" id="PTHR12250:SF0">
    <property type="entry name" value="GPI ETHANOLAMINE PHOSPHATE TRANSFERASE 1"/>
    <property type="match status" value="1"/>
</dbReference>
<accession>A0A9W6T7Y5</accession>
<gene>
    <name evidence="15" type="ORF">Cboi02_000606300</name>
</gene>
<keyword evidence="9 14" id="KW-1133">Transmembrane helix</keyword>
<comment type="caution">
    <text evidence="14">Lacks conserved residue(s) required for the propagation of feature annotation.</text>
</comment>
<dbReference type="GO" id="GO:0071555">
    <property type="term" value="P:cell wall organization"/>
    <property type="evidence" value="ECO:0007669"/>
    <property type="project" value="UniProtKB-KW"/>
</dbReference>
<dbReference type="CDD" id="cd16020">
    <property type="entry name" value="GPI_EPT_1"/>
    <property type="match status" value="1"/>
</dbReference>
<keyword evidence="8 14" id="KW-0256">Endoplasmic reticulum</keyword>
<keyword evidence="10 14" id="KW-0472">Membrane</keyword>
<dbReference type="Gene3D" id="3.40.720.10">
    <property type="entry name" value="Alkaline Phosphatase, subunit A"/>
    <property type="match status" value="2"/>
</dbReference>
<evidence type="ECO:0000256" key="3">
    <source>
        <dbReference type="ARBA" id="ARBA00008400"/>
    </source>
</evidence>
<keyword evidence="7 14" id="KW-0812">Transmembrane</keyword>
<evidence type="ECO:0000313" key="15">
    <source>
        <dbReference type="EMBL" id="GME79259.1"/>
    </source>
</evidence>
<evidence type="ECO:0000256" key="13">
    <source>
        <dbReference type="ARBA" id="ARBA00024850"/>
    </source>
</evidence>
<dbReference type="Pfam" id="PF01663">
    <property type="entry name" value="Phosphodiest"/>
    <property type="match status" value="1"/>
</dbReference>
<organism evidence="15 16">
    <name type="scientific">Candida boidinii</name>
    <name type="common">Yeast</name>
    <dbReference type="NCBI Taxonomy" id="5477"/>
    <lineage>
        <taxon>Eukaryota</taxon>
        <taxon>Fungi</taxon>
        <taxon>Dikarya</taxon>
        <taxon>Ascomycota</taxon>
        <taxon>Saccharomycotina</taxon>
        <taxon>Pichiomycetes</taxon>
        <taxon>Pichiales</taxon>
        <taxon>Pichiaceae</taxon>
        <taxon>Ogataea</taxon>
        <taxon>Ogataea/Candida clade</taxon>
    </lineage>
</organism>
<feature type="transmembrane region" description="Helical" evidence="14">
    <location>
        <begin position="12"/>
        <end position="33"/>
    </location>
</feature>
<evidence type="ECO:0000313" key="16">
    <source>
        <dbReference type="Proteomes" id="UP001165120"/>
    </source>
</evidence>
<evidence type="ECO:0000256" key="11">
    <source>
        <dbReference type="ARBA" id="ARBA00023180"/>
    </source>
</evidence>
<comment type="caution">
    <text evidence="15">The sequence shown here is derived from an EMBL/GenBank/DDBJ whole genome shotgun (WGS) entry which is preliminary data.</text>
</comment>
<evidence type="ECO:0000256" key="8">
    <source>
        <dbReference type="ARBA" id="ARBA00022824"/>
    </source>
</evidence>
<comment type="similarity">
    <text evidence="3 14">Belongs to the PIGG/PIGN/PIGO family. PIGN subfamily.</text>
</comment>
<reference evidence="15" key="1">
    <citation type="submission" date="2023-04" db="EMBL/GenBank/DDBJ databases">
        <title>Candida boidinii NBRC 10035.</title>
        <authorList>
            <person name="Ichikawa N."/>
            <person name="Sato H."/>
            <person name="Tonouchi N."/>
        </authorList>
    </citation>
    <scope>NUCLEOTIDE SEQUENCE</scope>
    <source>
        <strain evidence="15">NBRC 10035</strain>
    </source>
</reference>
<dbReference type="InterPro" id="IPR017850">
    <property type="entry name" value="Alkaline_phosphatase_core_sf"/>
</dbReference>
<evidence type="ECO:0000256" key="12">
    <source>
        <dbReference type="ARBA" id="ARBA00023316"/>
    </source>
</evidence>
<dbReference type="InterPro" id="IPR002591">
    <property type="entry name" value="Phosphodiest/P_Trfase"/>
</dbReference>
<dbReference type="AlphaFoldDB" id="A0A9W6T7Y5"/>
<dbReference type="Proteomes" id="UP001165120">
    <property type="component" value="Unassembled WGS sequence"/>
</dbReference>
<dbReference type="InterPro" id="IPR037671">
    <property type="entry name" value="PIGN_N"/>
</dbReference>
<dbReference type="PANTHER" id="PTHR12250">
    <property type="entry name" value="PHOSPHATIDYLINOSITOL GLYCAN, CLASS N"/>
    <property type="match status" value="1"/>
</dbReference>
<dbReference type="GO" id="GO:0006506">
    <property type="term" value="P:GPI anchor biosynthetic process"/>
    <property type="evidence" value="ECO:0007669"/>
    <property type="project" value="UniProtKB-KW"/>
</dbReference>